<organism evidence="1 2">
    <name type="scientific">Pseudogymnoascus verrucosus</name>
    <dbReference type="NCBI Taxonomy" id="342668"/>
    <lineage>
        <taxon>Eukaryota</taxon>
        <taxon>Fungi</taxon>
        <taxon>Dikarya</taxon>
        <taxon>Ascomycota</taxon>
        <taxon>Pezizomycotina</taxon>
        <taxon>Leotiomycetes</taxon>
        <taxon>Thelebolales</taxon>
        <taxon>Thelebolaceae</taxon>
        <taxon>Pseudogymnoascus</taxon>
    </lineage>
</organism>
<proteinExistence type="predicted"/>
<dbReference type="Proteomes" id="UP000091956">
    <property type="component" value="Unassembled WGS sequence"/>
</dbReference>
<evidence type="ECO:0000313" key="1">
    <source>
        <dbReference type="EMBL" id="OBT97879.1"/>
    </source>
</evidence>
<dbReference type="GeneID" id="28837302"/>
<dbReference type="AlphaFoldDB" id="A0A1B8GPW3"/>
<gene>
    <name evidence="1" type="ORF">VE01_03916</name>
</gene>
<reference evidence="2" key="2">
    <citation type="journal article" date="2018" name="Nat. Commun.">
        <title>Extreme sensitivity to ultraviolet light in the fungal pathogen causing white-nose syndrome of bats.</title>
        <authorList>
            <person name="Palmer J.M."/>
            <person name="Drees K.P."/>
            <person name="Foster J.T."/>
            <person name="Lindner D.L."/>
        </authorList>
    </citation>
    <scope>NUCLEOTIDE SEQUENCE [LARGE SCALE GENOMIC DNA]</scope>
    <source>
        <strain evidence="2">UAMH 10579</strain>
    </source>
</reference>
<protein>
    <submittedName>
        <fullName evidence="1">Uncharacterized protein</fullName>
    </submittedName>
</protein>
<dbReference type="EMBL" id="KV460219">
    <property type="protein sequence ID" value="OBT97879.1"/>
    <property type="molecule type" value="Genomic_DNA"/>
</dbReference>
<name>A0A1B8GPW3_9PEZI</name>
<keyword evidence="2" id="KW-1185">Reference proteome</keyword>
<dbReference type="RefSeq" id="XP_018131612.1">
    <property type="nucleotide sequence ID" value="XM_018273395.1"/>
</dbReference>
<accession>A0A1B8GPW3</accession>
<reference evidence="1 2" key="1">
    <citation type="submission" date="2016-03" db="EMBL/GenBank/DDBJ databases">
        <title>Comparative genomics of Pseudogymnoascus destructans, the fungus causing white-nose syndrome of bats.</title>
        <authorList>
            <person name="Palmer J.M."/>
            <person name="Drees K.P."/>
            <person name="Foster J.T."/>
            <person name="Lindner D.L."/>
        </authorList>
    </citation>
    <scope>NUCLEOTIDE SEQUENCE [LARGE SCALE GENOMIC DNA]</scope>
    <source>
        <strain evidence="1 2">UAMH 10579</strain>
    </source>
</reference>
<evidence type="ECO:0000313" key="2">
    <source>
        <dbReference type="Proteomes" id="UP000091956"/>
    </source>
</evidence>
<sequence length="225" mass="24780">MRVTKPRGINKNYIFASNAAGNGENVLGNLTGSKTMPNFETPSCHRVDKGCLSGASLPKDCDDDWFSLVFNGSIIFILGAIGKKIELYTGLCCSGDRSATSLCKATLPEWRGIFRTVLRYGLAREAEQRLNDFAKEAGEILGGFERDAGVMLDDFAREEVMDVYADFAREEVEILNGFVMDEMAILYDFAREEVEVYDGFAKEGGVEVGDFVKAGVVEEDDDFAI</sequence>